<dbReference type="PATRIC" id="fig|869719.3.peg.2748"/>
<feature type="signal peptide" evidence="1">
    <location>
        <begin position="1"/>
        <end position="19"/>
    </location>
</feature>
<evidence type="ECO:0000256" key="1">
    <source>
        <dbReference type="SAM" id="SignalP"/>
    </source>
</evidence>
<evidence type="ECO:0000313" key="2">
    <source>
        <dbReference type="EMBL" id="KTT75725.1"/>
    </source>
</evidence>
<dbReference type="AlphaFoldDB" id="A0A147I929"/>
<keyword evidence="3" id="KW-1185">Reference proteome</keyword>
<evidence type="ECO:0000313" key="3">
    <source>
        <dbReference type="Proteomes" id="UP000074310"/>
    </source>
</evidence>
<organism evidence="2 3">
    <name type="scientific">Sphingomonas endophytica</name>
    <dbReference type="NCBI Taxonomy" id="869719"/>
    <lineage>
        <taxon>Bacteria</taxon>
        <taxon>Pseudomonadati</taxon>
        <taxon>Pseudomonadota</taxon>
        <taxon>Alphaproteobacteria</taxon>
        <taxon>Sphingomonadales</taxon>
        <taxon>Sphingomonadaceae</taxon>
        <taxon>Sphingomonas</taxon>
    </lineage>
</organism>
<dbReference type="EMBL" id="LDTB01000006">
    <property type="protein sequence ID" value="KTT75725.1"/>
    <property type="molecule type" value="Genomic_DNA"/>
</dbReference>
<comment type="caution">
    <text evidence="2">The sequence shown here is derived from an EMBL/GenBank/DDBJ whole genome shotgun (WGS) entry which is preliminary data.</text>
</comment>
<protein>
    <recommendedName>
        <fullName evidence="4">Transporter</fullName>
    </recommendedName>
</protein>
<gene>
    <name evidence="2" type="ORF">NS334_02170</name>
</gene>
<dbReference type="InterPro" id="IPR025737">
    <property type="entry name" value="FApF"/>
</dbReference>
<name>A0A147I929_9SPHN</name>
<dbReference type="Proteomes" id="UP000074310">
    <property type="component" value="Unassembled WGS sequence"/>
</dbReference>
<dbReference type="OrthoDB" id="189778at2"/>
<dbReference type="SUPFAM" id="SSF56935">
    <property type="entry name" value="Porins"/>
    <property type="match status" value="1"/>
</dbReference>
<evidence type="ECO:0008006" key="4">
    <source>
        <dbReference type="Google" id="ProtNLM"/>
    </source>
</evidence>
<reference evidence="2 3" key="1">
    <citation type="journal article" date="2016" name="Front. Microbiol.">
        <title>Genomic Resource of Rice Seed Associated Bacteria.</title>
        <authorList>
            <person name="Midha S."/>
            <person name="Bansal K."/>
            <person name="Sharma S."/>
            <person name="Kumar N."/>
            <person name="Patil P.P."/>
            <person name="Chaudhry V."/>
            <person name="Patil P.B."/>
        </authorList>
    </citation>
    <scope>NUCLEOTIDE SEQUENCE [LARGE SCALE GENOMIC DNA]</scope>
    <source>
        <strain evidence="2 3">NS334</strain>
    </source>
</reference>
<dbReference type="RefSeq" id="WP_058754341.1">
    <property type="nucleotide sequence ID" value="NZ_LDTB01000006.1"/>
</dbReference>
<accession>A0A147I929</accession>
<dbReference type="Pfam" id="PF13557">
    <property type="entry name" value="Phenol_MetA_deg"/>
    <property type="match status" value="1"/>
</dbReference>
<proteinExistence type="predicted"/>
<sequence>MIRAGVSGLLLAASAPALAEEARFCPNRPSLGASGCTTLPGQVQVELSISDRAFDEDADTREEVFLHGDVTLRTGVTRRDEVQIGWTPFGTVRVRDKATGTLERTHGTGDVTLGWRHALSHPDGAAVSIAVQPYVTLPVGHSGVGAGDWAAGVVLPVSWELDEQWTLGFTGQLAAATDEDGVGRHFDGLGVFGLGYALTDALTATAELAIDRDDDPLDHATRTMAGASVAWQVGKRAQLDVLTVVGLNDDTTDVRFVVGGALLF</sequence>
<feature type="chain" id="PRO_5007548420" description="Transporter" evidence="1">
    <location>
        <begin position="20"/>
        <end position="264"/>
    </location>
</feature>
<keyword evidence="1" id="KW-0732">Signal</keyword>